<dbReference type="PANTHER" id="PTHR35357">
    <property type="entry name" value="OS02G0537100 PROTEIN"/>
    <property type="match status" value="1"/>
</dbReference>
<dbReference type="InterPro" id="IPR006501">
    <property type="entry name" value="Pectinesterase_inhib_dom"/>
</dbReference>
<dbReference type="SUPFAM" id="SSF101148">
    <property type="entry name" value="Plant invertase/pectin methylesterase inhibitor"/>
    <property type="match status" value="1"/>
</dbReference>
<keyword evidence="7" id="KW-1185">Reference proteome</keyword>
<evidence type="ECO:0000256" key="3">
    <source>
        <dbReference type="ARBA" id="ARBA00038471"/>
    </source>
</evidence>
<evidence type="ECO:0000256" key="4">
    <source>
        <dbReference type="SAM" id="SignalP"/>
    </source>
</evidence>
<evidence type="ECO:0000256" key="2">
    <source>
        <dbReference type="ARBA" id="ARBA00023157"/>
    </source>
</evidence>
<organism evidence="6 7">
    <name type="scientific">Papaver nudicaule</name>
    <name type="common">Iceland poppy</name>
    <dbReference type="NCBI Taxonomy" id="74823"/>
    <lineage>
        <taxon>Eukaryota</taxon>
        <taxon>Viridiplantae</taxon>
        <taxon>Streptophyta</taxon>
        <taxon>Embryophyta</taxon>
        <taxon>Tracheophyta</taxon>
        <taxon>Spermatophyta</taxon>
        <taxon>Magnoliopsida</taxon>
        <taxon>Ranunculales</taxon>
        <taxon>Papaveraceae</taxon>
        <taxon>Papaveroideae</taxon>
        <taxon>Papaver</taxon>
    </lineage>
</organism>
<dbReference type="Proteomes" id="UP001177140">
    <property type="component" value="Unassembled WGS sequence"/>
</dbReference>
<evidence type="ECO:0000313" key="6">
    <source>
        <dbReference type="EMBL" id="MCL7037488.1"/>
    </source>
</evidence>
<dbReference type="CDD" id="cd15795">
    <property type="entry name" value="PMEI-Pla_a_1_like"/>
    <property type="match status" value="1"/>
</dbReference>
<dbReference type="FunFam" id="1.20.140.40:FF:000002">
    <property type="entry name" value="Putative invertase inhibitor"/>
    <property type="match status" value="1"/>
</dbReference>
<dbReference type="GO" id="GO:0004857">
    <property type="term" value="F:enzyme inhibitor activity"/>
    <property type="evidence" value="ECO:0007669"/>
    <property type="project" value="InterPro"/>
</dbReference>
<dbReference type="InterPro" id="IPR035513">
    <property type="entry name" value="Invertase/methylesterase_inhib"/>
</dbReference>
<dbReference type="Pfam" id="PF04043">
    <property type="entry name" value="PMEI"/>
    <property type="match status" value="1"/>
</dbReference>
<comment type="similarity">
    <text evidence="3">Belongs to the PMEI family.</text>
</comment>
<feature type="chain" id="PRO_5041421637" description="Pectinesterase inhibitor domain-containing protein" evidence="4">
    <location>
        <begin position="27"/>
        <end position="189"/>
    </location>
</feature>
<evidence type="ECO:0000313" key="7">
    <source>
        <dbReference type="Proteomes" id="UP001177140"/>
    </source>
</evidence>
<gene>
    <name evidence="6" type="ORF">MKW94_023356</name>
</gene>
<dbReference type="GO" id="GO:0005576">
    <property type="term" value="C:extracellular region"/>
    <property type="evidence" value="ECO:0007669"/>
    <property type="project" value="UniProtKB-ARBA"/>
</dbReference>
<proteinExistence type="inferred from homology"/>
<protein>
    <recommendedName>
        <fullName evidence="5">Pectinesterase inhibitor domain-containing protein</fullName>
    </recommendedName>
</protein>
<comment type="caution">
    <text evidence="6">The sequence shown here is derived from an EMBL/GenBank/DDBJ whole genome shotgun (WGS) entry which is preliminary data.</text>
</comment>
<accession>A0AA41VC77</accession>
<keyword evidence="2" id="KW-1015">Disulfide bond</keyword>
<name>A0AA41VC77_PAPNU</name>
<dbReference type="NCBIfam" id="TIGR01614">
    <property type="entry name" value="PME_inhib"/>
    <property type="match status" value="1"/>
</dbReference>
<dbReference type="EMBL" id="JAJJMA010179570">
    <property type="protein sequence ID" value="MCL7037488.1"/>
    <property type="molecule type" value="Genomic_DNA"/>
</dbReference>
<feature type="signal peptide" evidence="4">
    <location>
        <begin position="1"/>
        <end position="26"/>
    </location>
</feature>
<dbReference type="AlphaFoldDB" id="A0AA41VC77"/>
<dbReference type="InterPro" id="IPR034088">
    <property type="entry name" value="Pla_a_1-like"/>
</dbReference>
<evidence type="ECO:0000256" key="1">
    <source>
        <dbReference type="ARBA" id="ARBA00022729"/>
    </source>
</evidence>
<keyword evidence="1 4" id="KW-0732">Signal</keyword>
<reference evidence="6" key="1">
    <citation type="submission" date="2022-03" db="EMBL/GenBank/DDBJ databases">
        <title>A functionally conserved STORR gene fusion in Papaver species that diverged 16.8 million years ago.</title>
        <authorList>
            <person name="Catania T."/>
        </authorList>
    </citation>
    <scope>NUCLEOTIDE SEQUENCE</scope>
    <source>
        <strain evidence="6">S-191538</strain>
    </source>
</reference>
<dbReference type="SMART" id="SM00856">
    <property type="entry name" value="PMEI"/>
    <property type="match status" value="1"/>
</dbReference>
<dbReference type="PANTHER" id="PTHR35357:SF8">
    <property type="entry name" value="OS01G0111000 PROTEIN"/>
    <property type="match status" value="1"/>
</dbReference>
<evidence type="ECO:0000259" key="5">
    <source>
        <dbReference type="SMART" id="SM00856"/>
    </source>
</evidence>
<feature type="domain" description="Pectinesterase inhibitor" evidence="5">
    <location>
        <begin position="31"/>
        <end position="183"/>
    </location>
</feature>
<sequence length="189" mass="20943">MRNQSISLFSLFSSIPYLFLVLNCYGGLIVNGDIDISNLCKNVTRVDPTENYEFCVSALEANPLSKTSDIFGLGVISIELCSSNATYTHTYIDGILKDGKPEPERVRACLQDCIEFYSTALEEVQAAMKAFKGKDYETAGSQLYDALIDTDTCKIGFTELGVDFPLKKHDYDFFQLIGISLSIIKIILG</sequence>
<dbReference type="Gene3D" id="1.20.140.40">
    <property type="entry name" value="Invertase/pectin methylesterase inhibitor family protein"/>
    <property type="match status" value="1"/>
</dbReference>